<protein>
    <recommendedName>
        <fullName evidence="3">Nudix hydrolase domain-containing protein</fullName>
    </recommendedName>
</protein>
<reference evidence="4 5" key="1">
    <citation type="journal article" date="2016" name="Nat. Commun.">
        <title>Thousands of microbial genomes shed light on interconnected biogeochemical processes in an aquifer system.</title>
        <authorList>
            <person name="Anantharaman K."/>
            <person name="Brown C.T."/>
            <person name="Hug L.A."/>
            <person name="Sharon I."/>
            <person name="Castelle C.J."/>
            <person name="Probst A.J."/>
            <person name="Thomas B.C."/>
            <person name="Singh A."/>
            <person name="Wilkins M.J."/>
            <person name="Karaoz U."/>
            <person name="Brodie E.L."/>
            <person name="Williams K.H."/>
            <person name="Hubbard S.S."/>
            <person name="Banfield J.F."/>
        </authorList>
    </citation>
    <scope>NUCLEOTIDE SEQUENCE [LARGE SCALE GENOMIC DNA]</scope>
</reference>
<dbReference type="InterPro" id="IPR015797">
    <property type="entry name" value="NUDIX_hydrolase-like_dom_sf"/>
</dbReference>
<evidence type="ECO:0000313" key="4">
    <source>
        <dbReference type="EMBL" id="OGE38203.1"/>
    </source>
</evidence>
<evidence type="ECO:0000259" key="3">
    <source>
        <dbReference type="PROSITE" id="PS51462"/>
    </source>
</evidence>
<evidence type="ECO:0000256" key="1">
    <source>
        <dbReference type="ARBA" id="ARBA00001946"/>
    </source>
</evidence>
<dbReference type="PROSITE" id="PS51462">
    <property type="entry name" value="NUDIX"/>
    <property type="match status" value="1"/>
</dbReference>
<name>A0A1F5KB75_9BACT</name>
<keyword evidence="2" id="KW-0378">Hydrolase</keyword>
<comment type="cofactor">
    <cofactor evidence="1">
        <name>Mg(2+)</name>
        <dbReference type="ChEBI" id="CHEBI:18420"/>
    </cofactor>
</comment>
<comment type="caution">
    <text evidence="4">The sequence shown here is derived from an EMBL/GenBank/DDBJ whole genome shotgun (WGS) entry which is preliminary data.</text>
</comment>
<gene>
    <name evidence="4" type="ORF">A3F00_03795</name>
</gene>
<evidence type="ECO:0000313" key="5">
    <source>
        <dbReference type="Proteomes" id="UP000176527"/>
    </source>
</evidence>
<dbReference type="AlphaFoldDB" id="A0A1F5KB75"/>
<organism evidence="4 5">
    <name type="scientific">Candidatus Daviesbacteria bacterium RIFCSPHIGHO2_12_FULL_37_11</name>
    <dbReference type="NCBI Taxonomy" id="1797777"/>
    <lineage>
        <taxon>Bacteria</taxon>
        <taxon>Candidatus Daviesiibacteriota</taxon>
    </lineage>
</organism>
<dbReference type="PANTHER" id="PTHR43046">
    <property type="entry name" value="GDP-MANNOSE MANNOSYL HYDROLASE"/>
    <property type="match status" value="1"/>
</dbReference>
<dbReference type="SUPFAM" id="SSF55811">
    <property type="entry name" value="Nudix"/>
    <property type="match status" value="1"/>
</dbReference>
<proteinExistence type="predicted"/>
<dbReference type="EMBL" id="MFDE01000026">
    <property type="protein sequence ID" value="OGE38203.1"/>
    <property type="molecule type" value="Genomic_DNA"/>
</dbReference>
<sequence>MPKKLPIEVYKEIYSKVPRLCAELLIKNKEGILLVKRNIPPGEGLWYLPGGTIYFDESIEEVLKRVAKEELGVKVEIIRFFNVLDWYKSENAFGHSVSLIYEARIVEGEIKLDYQSSEFKYFKNLPENIMNEYLRFDF</sequence>
<dbReference type="Proteomes" id="UP000176527">
    <property type="component" value="Unassembled WGS sequence"/>
</dbReference>
<dbReference type="InterPro" id="IPR000086">
    <property type="entry name" value="NUDIX_hydrolase_dom"/>
</dbReference>
<dbReference type="GO" id="GO:0016787">
    <property type="term" value="F:hydrolase activity"/>
    <property type="evidence" value="ECO:0007669"/>
    <property type="project" value="UniProtKB-KW"/>
</dbReference>
<dbReference type="PANTHER" id="PTHR43046:SF14">
    <property type="entry name" value="MUTT_NUDIX FAMILY PROTEIN"/>
    <property type="match status" value="1"/>
</dbReference>
<dbReference type="Gene3D" id="3.90.79.10">
    <property type="entry name" value="Nucleoside Triphosphate Pyrophosphohydrolase"/>
    <property type="match status" value="1"/>
</dbReference>
<dbReference type="Pfam" id="PF00293">
    <property type="entry name" value="NUDIX"/>
    <property type="match status" value="1"/>
</dbReference>
<accession>A0A1F5KB75</accession>
<feature type="domain" description="Nudix hydrolase" evidence="3">
    <location>
        <begin position="17"/>
        <end position="138"/>
    </location>
</feature>
<evidence type="ECO:0000256" key="2">
    <source>
        <dbReference type="ARBA" id="ARBA00022801"/>
    </source>
</evidence>